<evidence type="ECO:0000256" key="1">
    <source>
        <dbReference type="SAM" id="MobiDB-lite"/>
    </source>
</evidence>
<sequence length="160" mass="17304">MTSSELFTSLLEEQDNVFLSTTVGQETLGEAVVEANDSLTPVVGHCKSTVSGEAAAGSGHDITLPSKSADIQTLSQVLLKVTNSLSGVIQEVKDMKVRMEEERRGGGVAAVPLSLSPQTNAHRDALDKRSQSHPEDQSRSTLLRQVVKTKQLTHRLLMWP</sequence>
<name>A0AAV4FJ37_9GAST</name>
<proteinExistence type="predicted"/>
<organism evidence="2 3">
    <name type="scientific">Elysia marginata</name>
    <dbReference type="NCBI Taxonomy" id="1093978"/>
    <lineage>
        <taxon>Eukaryota</taxon>
        <taxon>Metazoa</taxon>
        <taxon>Spiralia</taxon>
        <taxon>Lophotrochozoa</taxon>
        <taxon>Mollusca</taxon>
        <taxon>Gastropoda</taxon>
        <taxon>Heterobranchia</taxon>
        <taxon>Euthyneura</taxon>
        <taxon>Panpulmonata</taxon>
        <taxon>Sacoglossa</taxon>
        <taxon>Placobranchoidea</taxon>
        <taxon>Plakobranchidae</taxon>
        <taxon>Elysia</taxon>
    </lineage>
</organism>
<dbReference type="Proteomes" id="UP000762676">
    <property type="component" value="Unassembled WGS sequence"/>
</dbReference>
<keyword evidence="3" id="KW-1185">Reference proteome</keyword>
<dbReference type="EMBL" id="BMAT01000778">
    <property type="protein sequence ID" value="GFR72954.1"/>
    <property type="molecule type" value="Genomic_DNA"/>
</dbReference>
<feature type="compositionally biased region" description="Basic and acidic residues" evidence="1">
    <location>
        <begin position="121"/>
        <end position="138"/>
    </location>
</feature>
<dbReference type="AlphaFoldDB" id="A0AAV4FJ37"/>
<gene>
    <name evidence="2" type="ORF">ElyMa_000392300</name>
</gene>
<feature type="region of interest" description="Disordered" evidence="1">
    <location>
        <begin position="103"/>
        <end position="140"/>
    </location>
</feature>
<protein>
    <submittedName>
        <fullName evidence="2">Uncharacterized protein</fullName>
    </submittedName>
</protein>
<evidence type="ECO:0000313" key="2">
    <source>
        <dbReference type="EMBL" id="GFR72954.1"/>
    </source>
</evidence>
<reference evidence="2 3" key="1">
    <citation type="journal article" date="2021" name="Elife">
        <title>Chloroplast acquisition without the gene transfer in kleptoplastic sea slugs, Plakobranchus ocellatus.</title>
        <authorList>
            <person name="Maeda T."/>
            <person name="Takahashi S."/>
            <person name="Yoshida T."/>
            <person name="Shimamura S."/>
            <person name="Takaki Y."/>
            <person name="Nagai Y."/>
            <person name="Toyoda A."/>
            <person name="Suzuki Y."/>
            <person name="Arimoto A."/>
            <person name="Ishii H."/>
            <person name="Satoh N."/>
            <person name="Nishiyama T."/>
            <person name="Hasebe M."/>
            <person name="Maruyama T."/>
            <person name="Minagawa J."/>
            <person name="Obokata J."/>
            <person name="Shigenobu S."/>
        </authorList>
    </citation>
    <scope>NUCLEOTIDE SEQUENCE [LARGE SCALE GENOMIC DNA]</scope>
</reference>
<accession>A0AAV4FJ37</accession>
<comment type="caution">
    <text evidence="2">The sequence shown here is derived from an EMBL/GenBank/DDBJ whole genome shotgun (WGS) entry which is preliminary data.</text>
</comment>
<evidence type="ECO:0000313" key="3">
    <source>
        <dbReference type="Proteomes" id="UP000762676"/>
    </source>
</evidence>